<dbReference type="SUPFAM" id="SSF46689">
    <property type="entry name" value="Homeodomain-like"/>
    <property type="match status" value="2"/>
</dbReference>
<keyword evidence="6" id="KW-1185">Reference proteome</keyword>
<keyword evidence="3" id="KW-0804">Transcription</keyword>
<feature type="domain" description="HTH araC/xylS-type" evidence="4">
    <location>
        <begin position="179"/>
        <end position="276"/>
    </location>
</feature>
<name>A0ABW4JS32_9BACL</name>
<dbReference type="InterPro" id="IPR014710">
    <property type="entry name" value="RmlC-like_jellyroll"/>
</dbReference>
<dbReference type="Pfam" id="PF02311">
    <property type="entry name" value="AraC_binding"/>
    <property type="match status" value="1"/>
</dbReference>
<evidence type="ECO:0000259" key="4">
    <source>
        <dbReference type="PROSITE" id="PS01124"/>
    </source>
</evidence>
<organism evidence="5 6">
    <name type="scientific">Alicyclobacillus fodiniaquatilis</name>
    <dbReference type="NCBI Taxonomy" id="1661150"/>
    <lineage>
        <taxon>Bacteria</taxon>
        <taxon>Bacillati</taxon>
        <taxon>Bacillota</taxon>
        <taxon>Bacilli</taxon>
        <taxon>Bacillales</taxon>
        <taxon>Alicyclobacillaceae</taxon>
        <taxon>Alicyclobacillus</taxon>
    </lineage>
</organism>
<dbReference type="Gene3D" id="2.60.120.10">
    <property type="entry name" value="Jelly Rolls"/>
    <property type="match status" value="1"/>
</dbReference>
<dbReference type="Proteomes" id="UP001597079">
    <property type="component" value="Unassembled WGS sequence"/>
</dbReference>
<sequence>MNQGHLTNFDHHVEYSHTRGDIPKIDFHLHDRCELYFLLAGDVRYFVEKNIYPLSVGDFIMTNPDEIHTPAFASAATYERIFIQLDPRYISQFDSGSYQLLRCFYDRKKGENNKIPLTKVETAELAMLFKRYEQLVKSPPPAANQLKLCCLIEILVFINQRFADHKNHNLSFEVHQKLSPVLDYIDHHLNEDLSLNTLEKELFINKYYLSKLFKKHIGSTLHEYIIYKRLSMAKRYLIEGCSVAEAQEKSGFTDYTSFLKMFKRTVGILPKDYAQHGAALGE</sequence>
<accession>A0ABW4JS32</accession>
<evidence type="ECO:0000256" key="2">
    <source>
        <dbReference type="ARBA" id="ARBA00023125"/>
    </source>
</evidence>
<dbReference type="InterPro" id="IPR037923">
    <property type="entry name" value="HTH-like"/>
</dbReference>
<evidence type="ECO:0000256" key="3">
    <source>
        <dbReference type="ARBA" id="ARBA00023163"/>
    </source>
</evidence>
<gene>
    <name evidence="5" type="ORF">ACFSB2_24885</name>
</gene>
<dbReference type="InterPro" id="IPR018060">
    <property type="entry name" value="HTH_AraC"/>
</dbReference>
<dbReference type="PANTHER" id="PTHR43280:SF34">
    <property type="entry name" value="ARAC-FAMILY TRANSCRIPTIONAL REGULATOR"/>
    <property type="match status" value="1"/>
</dbReference>
<reference evidence="6" key="1">
    <citation type="journal article" date="2019" name="Int. J. Syst. Evol. Microbiol.">
        <title>The Global Catalogue of Microorganisms (GCM) 10K type strain sequencing project: providing services to taxonomists for standard genome sequencing and annotation.</title>
        <authorList>
            <consortium name="The Broad Institute Genomics Platform"/>
            <consortium name="The Broad Institute Genome Sequencing Center for Infectious Disease"/>
            <person name="Wu L."/>
            <person name="Ma J."/>
        </authorList>
    </citation>
    <scope>NUCLEOTIDE SEQUENCE [LARGE SCALE GENOMIC DNA]</scope>
    <source>
        <strain evidence="6">CGMCC 1.12286</strain>
    </source>
</reference>
<dbReference type="InterPro" id="IPR003313">
    <property type="entry name" value="AraC-bd"/>
</dbReference>
<dbReference type="PANTHER" id="PTHR43280">
    <property type="entry name" value="ARAC-FAMILY TRANSCRIPTIONAL REGULATOR"/>
    <property type="match status" value="1"/>
</dbReference>
<dbReference type="SUPFAM" id="SSF51215">
    <property type="entry name" value="Regulatory protein AraC"/>
    <property type="match status" value="1"/>
</dbReference>
<dbReference type="SMART" id="SM00342">
    <property type="entry name" value="HTH_ARAC"/>
    <property type="match status" value="1"/>
</dbReference>
<dbReference type="PROSITE" id="PS01124">
    <property type="entry name" value="HTH_ARAC_FAMILY_2"/>
    <property type="match status" value="1"/>
</dbReference>
<dbReference type="EMBL" id="JBHUCX010000099">
    <property type="protein sequence ID" value="MFD1677905.1"/>
    <property type="molecule type" value="Genomic_DNA"/>
</dbReference>
<evidence type="ECO:0000256" key="1">
    <source>
        <dbReference type="ARBA" id="ARBA00023015"/>
    </source>
</evidence>
<dbReference type="Gene3D" id="1.10.10.60">
    <property type="entry name" value="Homeodomain-like"/>
    <property type="match status" value="2"/>
</dbReference>
<proteinExistence type="predicted"/>
<comment type="caution">
    <text evidence="5">The sequence shown here is derived from an EMBL/GenBank/DDBJ whole genome shotgun (WGS) entry which is preliminary data.</text>
</comment>
<dbReference type="RefSeq" id="WP_377945829.1">
    <property type="nucleotide sequence ID" value="NZ_JBHUCX010000099.1"/>
</dbReference>
<evidence type="ECO:0000313" key="6">
    <source>
        <dbReference type="Proteomes" id="UP001597079"/>
    </source>
</evidence>
<protein>
    <submittedName>
        <fullName evidence="5">AraC family transcriptional regulator</fullName>
    </submittedName>
</protein>
<evidence type="ECO:0000313" key="5">
    <source>
        <dbReference type="EMBL" id="MFD1677905.1"/>
    </source>
</evidence>
<keyword evidence="1" id="KW-0805">Transcription regulation</keyword>
<dbReference type="InterPro" id="IPR009057">
    <property type="entry name" value="Homeodomain-like_sf"/>
</dbReference>
<keyword evidence="2" id="KW-0238">DNA-binding</keyword>
<dbReference type="Pfam" id="PF12833">
    <property type="entry name" value="HTH_18"/>
    <property type="match status" value="1"/>
</dbReference>